<organism evidence="1">
    <name type="scientific">uncultured Caudovirales phage</name>
    <dbReference type="NCBI Taxonomy" id="2100421"/>
    <lineage>
        <taxon>Viruses</taxon>
        <taxon>Duplodnaviria</taxon>
        <taxon>Heunggongvirae</taxon>
        <taxon>Uroviricota</taxon>
        <taxon>Caudoviricetes</taxon>
        <taxon>Peduoviridae</taxon>
        <taxon>Maltschvirus</taxon>
        <taxon>Maltschvirus maltsch</taxon>
    </lineage>
</organism>
<sequence length="62" mass="7140">MTNTRSMIKGVRSTGKEPVCRRIPLIGRFKDAYAVAEKQLQSDKARWETLMSKPLNKWTTQS</sequence>
<reference evidence="1" key="1">
    <citation type="submission" date="2020-05" db="EMBL/GenBank/DDBJ databases">
        <authorList>
            <person name="Chiriac C."/>
            <person name="Salcher M."/>
            <person name="Ghai R."/>
            <person name="Kavagutti S V."/>
        </authorList>
    </citation>
    <scope>NUCLEOTIDE SEQUENCE</scope>
</reference>
<name>A0A6J5QVY3_9CAUD</name>
<evidence type="ECO:0000313" key="1">
    <source>
        <dbReference type="EMBL" id="CAB4186667.1"/>
    </source>
</evidence>
<accession>A0A6J5QVY3</accession>
<dbReference type="EMBL" id="LR797097">
    <property type="protein sequence ID" value="CAB4186667.1"/>
    <property type="molecule type" value="Genomic_DNA"/>
</dbReference>
<proteinExistence type="predicted"/>
<protein>
    <submittedName>
        <fullName evidence="1">Uncharacterized protein</fullName>
    </submittedName>
</protein>
<gene>
    <name evidence="1" type="ORF">UFOVP1151_41</name>
</gene>